<dbReference type="Pfam" id="PF07609">
    <property type="entry name" value="DUF1572"/>
    <property type="match status" value="1"/>
</dbReference>
<evidence type="ECO:0000313" key="2">
    <source>
        <dbReference type="Proteomes" id="UP000249819"/>
    </source>
</evidence>
<organism evidence="1 2">
    <name type="scientific">Chitinophaga dinghuensis</name>
    <dbReference type="NCBI Taxonomy" id="1539050"/>
    <lineage>
        <taxon>Bacteria</taxon>
        <taxon>Pseudomonadati</taxon>
        <taxon>Bacteroidota</taxon>
        <taxon>Chitinophagia</taxon>
        <taxon>Chitinophagales</taxon>
        <taxon>Chitinophagaceae</taxon>
        <taxon>Chitinophaga</taxon>
    </lineage>
</organism>
<dbReference type="Proteomes" id="UP000249819">
    <property type="component" value="Unassembled WGS sequence"/>
</dbReference>
<dbReference type="InterPro" id="IPR011466">
    <property type="entry name" value="DUF1572"/>
</dbReference>
<reference evidence="1 2" key="1">
    <citation type="submission" date="2018-06" db="EMBL/GenBank/DDBJ databases">
        <title>Genomic Encyclopedia of Archaeal and Bacterial Type Strains, Phase II (KMG-II): from individual species to whole genera.</title>
        <authorList>
            <person name="Goeker M."/>
        </authorList>
    </citation>
    <scope>NUCLEOTIDE SEQUENCE [LARGE SCALE GENOMIC DNA]</scope>
    <source>
        <strain evidence="1 2">DSM 29821</strain>
    </source>
</reference>
<dbReference type="AlphaFoldDB" id="A0A327W069"/>
<dbReference type="Gene3D" id="1.20.120.450">
    <property type="entry name" value="dinb family like domain"/>
    <property type="match status" value="1"/>
</dbReference>
<gene>
    <name evidence="1" type="ORF">CLV59_10413</name>
</gene>
<accession>A0A327W069</accession>
<dbReference type="RefSeq" id="WP_111592358.1">
    <property type="nucleotide sequence ID" value="NZ_QLMA01000004.1"/>
</dbReference>
<dbReference type="SUPFAM" id="SSF109854">
    <property type="entry name" value="DinB/YfiT-like putative metalloenzymes"/>
    <property type="match status" value="1"/>
</dbReference>
<name>A0A327W069_9BACT</name>
<protein>
    <submittedName>
        <fullName evidence="1">Uncharacterized protein DUF1572</fullName>
    </submittedName>
</protein>
<sequence>MSLASVYLTSVQQRFLTYKELGGKTISRLNAEQLHWQPEGEPNSITHIVKHLRGNMLSRWTDFLTTDGEKPNRHRDEEFENDTLSKEAIQALWEEGWKCLMDTLASLTPEDLEKTVLIRNEPHSVVDAINRQLAHIPYHVGQIVYLGKMILKDQWDSLSIPKGQSEAFNKAKFGSR</sequence>
<dbReference type="OrthoDB" id="68731at2"/>
<dbReference type="EMBL" id="QLMA01000004">
    <property type="protein sequence ID" value="RAJ81790.1"/>
    <property type="molecule type" value="Genomic_DNA"/>
</dbReference>
<evidence type="ECO:0000313" key="1">
    <source>
        <dbReference type="EMBL" id="RAJ81790.1"/>
    </source>
</evidence>
<proteinExistence type="predicted"/>
<dbReference type="InterPro" id="IPR034660">
    <property type="entry name" value="DinB/YfiT-like"/>
</dbReference>
<comment type="caution">
    <text evidence="1">The sequence shown here is derived from an EMBL/GenBank/DDBJ whole genome shotgun (WGS) entry which is preliminary data.</text>
</comment>
<keyword evidence="2" id="KW-1185">Reference proteome</keyword>